<reference evidence="2 3" key="1">
    <citation type="submission" date="2024-01" db="EMBL/GenBank/DDBJ databases">
        <title>Genome assemblies of Stephania.</title>
        <authorList>
            <person name="Yang L."/>
        </authorList>
    </citation>
    <scope>NUCLEOTIDE SEQUENCE [LARGE SCALE GENOMIC DNA]</scope>
    <source>
        <strain evidence="2">YNDBR</strain>
        <tissue evidence="2">Leaf</tissue>
    </source>
</reference>
<feature type="transmembrane region" description="Helical" evidence="1">
    <location>
        <begin position="35"/>
        <end position="55"/>
    </location>
</feature>
<gene>
    <name evidence="2" type="ORF">Syun_005694</name>
</gene>
<keyword evidence="3" id="KW-1185">Reference proteome</keyword>
<evidence type="ECO:0000313" key="2">
    <source>
        <dbReference type="EMBL" id="KAK9164792.1"/>
    </source>
</evidence>
<dbReference type="AlphaFoldDB" id="A0AAP0L6P4"/>
<comment type="caution">
    <text evidence="2">The sequence shown here is derived from an EMBL/GenBank/DDBJ whole genome shotgun (WGS) entry which is preliminary data.</text>
</comment>
<name>A0AAP0L6P4_9MAGN</name>
<proteinExistence type="predicted"/>
<evidence type="ECO:0000313" key="3">
    <source>
        <dbReference type="Proteomes" id="UP001420932"/>
    </source>
</evidence>
<evidence type="ECO:0000256" key="1">
    <source>
        <dbReference type="SAM" id="Phobius"/>
    </source>
</evidence>
<keyword evidence="1" id="KW-1133">Transmembrane helix</keyword>
<organism evidence="2 3">
    <name type="scientific">Stephania yunnanensis</name>
    <dbReference type="NCBI Taxonomy" id="152371"/>
    <lineage>
        <taxon>Eukaryota</taxon>
        <taxon>Viridiplantae</taxon>
        <taxon>Streptophyta</taxon>
        <taxon>Embryophyta</taxon>
        <taxon>Tracheophyta</taxon>
        <taxon>Spermatophyta</taxon>
        <taxon>Magnoliopsida</taxon>
        <taxon>Ranunculales</taxon>
        <taxon>Menispermaceae</taxon>
        <taxon>Menispermoideae</taxon>
        <taxon>Cissampelideae</taxon>
        <taxon>Stephania</taxon>
    </lineage>
</organism>
<sequence>MNLDKTLTTNNMLGLVVVRYNNLPIRLLYSHSSTFLSSSFLPSFSFVCIGVLTGLQSFMLNFFKTFVAYLSCDMKMPFQTKISHFKDFFSCHL</sequence>
<dbReference type="EMBL" id="JBBNAF010000002">
    <property type="protein sequence ID" value="KAK9164792.1"/>
    <property type="molecule type" value="Genomic_DNA"/>
</dbReference>
<dbReference type="Proteomes" id="UP001420932">
    <property type="component" value="Unassembled WGS sequence"/>
</dbReference>
<keyword evidence="1" id="KW-0472">Membrane</keyword>
<accession>A0AAP0L6P4</accession>
<protein>
    <submittedName>
        <fullName evidence="2">Uncharacterized protein</fullName>
    </submittedName>
</protein>
<keyword evidence="1" id="KW-0812">Transmembrane</keyword>